<dbReference type="SUPFAM" id="SSF54523">
    <property type="entry name" value="Pili subunits"/>
    <property type="match status" value="1"/>
</dbReference>
<dbReference type="InterPro" id="IPR045584">
    <property type="entry name" value="Pilin-like"/>
</dbReference>
<evidence type="ECO:0000256" key="1">
    <source>
        <dbReference type="SAM" id="Phobius"/>
    </source>
</evidence>
<dbReference type="Gene3D" id="3.30.700.10">
    <property type="entry name" value="Glycoprotein, Type 4 Pilin"/>
    <property type="match status" value="1"/>
</dbReference>
<dbReference type="InterPro" id="IPR012902">
    <property type="entry name" value="N_methyl_site"/>
</dbReference>
<dbReference type="Pfam" id="PF16732">
    <property type="entry name" value="ComP_DUS"/>
    <property type="match status" value="1"/>
</dbReference>
<protein>
    <submittedName>
        <fullName evidence="2">Type IV pilin protein</fullName>
    </submittedName>
</protein>
<dbReference type="AlphaFoldDB" id="A0A9Q2CC66"/>
<organism evidence="2 3">
    <name type="scientific">Ralstonia pickettii</name>
    <name type="common">Burkholderia pickettii</name>
    <dbReference type="NCBI Taxonomy" id="329"/>
    <lineage>
        <taxon>Bacteria</taxon>
        <taxon>Pseudomonadati</taxon>
        <taxon>Pseudomonadota</taxon>
        <taxon>Betaproteobacteria</taxon>
        <taxon>Burkholderiales</taxon>
        <taxon>Burkholderiaceae</taxon>
        <taxon>Ralstonia</taxon>
    </lineage>
</organism>
<gene>
    <name evidence="2" type="ORF">DEE74_22430</name>
</gene>
<dbReference type="Pfam" id="PF07963">
    <property type="entry name" value="N_methyl"/>
    <property type="match status" value="1"/>
</dbReference>
<keyword evidence="1" id="KW-1133">Transmembrane helix</keyword>
<evidence type="ECO:0000313" key="3">
    <source>
        <dbReference type="Proteomes" id="UP001199322"/>
    </source>
</evidence>
<keyword evidence="1" id="KW-0812">Transmembrane</keyword>
<name>A0A9Q2CC66_RALPI</name>
<dbReference type="RefSeq" id="WP_025496766.1">
    <property type="nucleotide sequence ID" value="NZ_CP066771.1"/>
</dbReference>
<comment type="caution">
    <text evidence="2">The sequence shown here is derived from an EMBL/GenBank/DDBJ whole genome shotgun (WGS) entry which is preliminary data.</text>
</comment>
<accession>A0A9Q2CC66</accession>
<dbReference type="NCBIfam" id="TIGR02532">
    <property type="entry name" value="IV_pilin_GFxxxE"/>
    <property type="match status" value="1"/>
</dbReference>
<reference evidence="2" key="1">
    <citation type="submission" date="2018-06" db="EMBL/GenBank/DDBJ databases">
        <authorList>
            <person name="O'Rourke A."/>
        </authorList>
    </citation>
    <scope>NUCLEOTIDE SEQUENCE</scope>
    <source>
        <strain evidence="2">132550021-3</strain>
    </source>
</reference>
<keyword evidence="1" id="KW-0472">Membrane</keyword>
<dbReference type="InterPro" id="IPR031982">
    <property type="entry name" value="PilE-like"/>
</dbReference>
<evidence type="ECO:0000313" key="2">
    <source>
        <dbReference type="EMBL" id="MBX3892630.1"/>
    </source>
</evidence>
<sequence length="159" mass="16623">MSRNTTSTLSRGESGFSLMELMITVAIIAILARIAYPSYQQYILKSHRADAKTALLDLAVRQERFFTLQNNYAASPASLGYAAASFPFAIQSGTQSYYQLNVAVTGTAGASGAAAPGYSASAVPVSPQTADACGTYTINQLGVQSNANMAAGTTSAQCW</sequence>
<feature type="transmembrane region" description="Helical" evidence="1">
    <location>
        <begin position="16"/>
        <end position="36"/>
    </location>
</feature>
<dbReference type="EMBL" id="QGBI01000027">
    <property type="protein sequence ID" value="MBX3892630.1"/>
    <property type="molecule type" value="Genomic_DNA"/>
</dbReference>
<dbReference type="GO" id="GO:0043683">
    <property type="term" value="P:type IV pilus assembly"/>
    <property type="evidence" value="ECO:0007669"/>
    <property type="project" value="InterPro"/>
</dbReference>
<proteinExistence type="predicted"/>
<dbReference type="Proteomes" id="UP001199322">
    <property type="component" value="Unassembled WGS sequence"/>
</dbReference>